<keyword evidence="7" id="KW-1185">Reference proteome</keyword>
<evidence type="ECO:0000313" key="6">
    <source>
        <dbReference type="EMBL" id="QGM44387.1"/>
    </source>
</evidence>
<dbReference type="PRINTS" id="PR00038">
    <property type="entry name" value="HTHLUXR"/>
</dbReference>
<accession>A0A6B8K9J7</accession>
<dbReference type="Pfam" id="PF00196">
    <property type="entry name" value="GerE"/>
    <property type="match status" value="1"/>
</dbReference>
<dbReference type="InterPro" id="IPR011006">
    <property type="entry name" value="CheY-like_superfamily"/>
</dbReference>
<dbReference type="GO" id="GO:0006355">
    <property type="term" value="P:regulation of DNA-templated transcription"/>
    <property type="evidence" value="ECO:0007669"/>
    <property type="project" value="InterPro"/>
</dbReference>
<dbReference type="SMART" id="SM00421">
    <property type="entry name" value="HTH_LUXR"/>
    <property type="match status" value="1"/>
</dbReference>
<dbReference type="KEGG" id="mhey:H2LOC_000995"/>
<dbReference type="InterPro" id="IPR039420">
    <property type="entry name" value="WalR-like"/>
</dbReference>
<dbReference type="Gene3D" id="1.10.10.10">
    <property type="entry name" value="Winged helix-like DNA-binding domain superfamily/Winged helix DNA-binding domain"/>
    <property type="match status" value="1"/>
</dbReference>
<evidence type="ECO:0000256" key="3">
    <source>
        <dbReference type="PROSITE-ProRule" id="PRU00169"/>
    </source>
</evidence>
<dbReference type="EMBL" id="CP046052">
    <property type="protein sequence ID" value="QGM44387.1"/>
    <property type="molecule type" value="Genomic_DNA"/>
</dbReference>
<evidence type="ECO:0000259" key="5">
    <source>
        <dbReference type="PROSITE" id="PS50110"/>
    </source>
</evidence>
<name>A0A6B8K9J7_9HYPH</name>
<dbReference type="GO" id="GO:0003677">
    <property type="term" value="F:DNA binding"/>
    <property type="evidence" value="ECO:0007669"/>
    <property type="project" value="UniProtKB-KW"/>
</dbReference>
<dbReference type="InterPro" id="IPR058245">
    <property type="entry name" value="NreC/VraR/RcsB-like_REC"/>
</dbReference>
<protein>
    <submittedName>
        <fullName evidence="6">Response regulator</fullName>
    </submittedName>
</protein>
<dbReference type="CDD" id="cd17535">
    <property type="entry name" value="REC_NarL-like"/>
    <property type="match status" value="1"/>
</dbReference>
<evidence type="ECO:0000256" key="1">
    <source>
        <dbReference type="ARBA" id="ARBA00022553"/>
    </source>
</evidence>
<dbReference type="AlphaFoldDB" id="A0A6B8K9J7"/>
<dbReference type="PANTHER" id="PTHR43214:SF43">
    <property type="entry name" value="TWO-COMPONENT RESPONSE REGULATOR"/>
    <property type="match status" value="1"/>
</dbReference>
<dbReference type="InterPro" id="IPR016032">
    <property type="entry name" value="Sig_transdc_resp-reg_C-effctor"/>
</dbReference>
<keyword evidence="1 3" id="KW-0597">Phosphoprotein</keyword>
<dbReference type="SMART" id="SM00448">
    <property type="entry name" value="REC"/>
    <property type="match status" value="1"/>
</dbReference>
<feature type="modified residue" description="4-aspartylphosphate" evidence="3">
    <location>
        <position position="56"/>
    </location>
</feature>
<organism evidence="6 7">
    <name type="scientific">Methylocystis heyeri</name>
    <dbReference type="NCBI Taxonomy" id="391905"/>
    <lineage>
        <taxon>Bacteria</taxon>
        <taxon>Pseudomonadati</taxon>
        <taxon>Pseudomonadota</taxon>
        <taxon>Alphaproteobacteria</taxon>
        <taxon>Hyphomicrobiales</taxon>
        <taxon>Methylocystaceae</taxon>
        <taxon>Methylocystis</taxon>
    </lineage>
</organism>
<dbReference type="RefSeq" id="WP_136494692.1">
    <property type="nucleotide sequence ID" value="NZ_CP046052.1"/>
</dbReference>
<feature type="domain" description="HTH luxR-type" evidence="4">
    <location>
        <begin position="143"/>
        <end position="208"/>
    </location>
</feature>
<dbReference type="Proteomes" id="UP000309061">
    <property type="component" value="Chromosome"/>
</dbReference>
<dbReference type="GO" id="GO:0000160">
    <property type="term" value="P:phosphorelay signal transduction system"/>
    <property type="evidence" value="ECO:0007669"/>
    <property type="project" value="InterPro"/>
</dbReference>
<feature type="domain" description="Response regulatory" evidence="5">
    <location>
        <begin position="5"/>
        <end position="121"/>
    </location>
</feature>
<dbReference type="SUPFAM" id="SSF52172">
    <property type="entry name" value="CheY-like"/>
    <property type="match status" value="1"/>
</dbReference>
<evidence type="ECO:0000256" key="2">
    <source>
        <dbReference type="ARBA" id="ARBA00023125"/>
    </source>
</evidence>
<dbReference type="CDD" id="cd06170">
    <property type="entry name" value="LuxR_C_like"/>
    <property type="match status" value="1"/>
</dbReference>
<reference evidence="6 7" key="1">
    <citation type="submission" date="2019-11" db="EMBL/GenBank/DDBJ databases">
        <title>The genome sequence of Methylocystis heyeri.</title>
        <authorList>
            <person name="Oshkin I.Y."/>
            <person name="Miroshnikov K."/>
            <person name="Dedysh S.N."/>
        </authorList>
    </citation>
    <scope>NUCLEOTIDE SEQUENCE [LARGE SCALE GENOMIC DNA]</scope>
    <source>
        <strain evidence="6 7">H2</strain>
    </source>
</reference>
<dbReference type="SUPFAM" id="SSF46894">
    <property type="entry name" value="C-terminal effector domain of the bipartite response regulators"/>
    <property type="match status" value="1"/>
</dbReference>
<evidence type="ECO:0000259" key="4">
    <source>
        <dbReference type="PROSITE" id="PS50043"/>
    </source>
</evidence>
<dbReference type="PROSITE" id="PS50110">
    <property type="entry name" value="RESPONSE_REGULATORY"/>
    <property type="match status" value="1"/>
</dbReference>
<proteinExistence type="predicted"/>
<keyword evidence="2" id="KW-0238">DNA-binding</keyword>
<evidence type="ECO:0000313" key="7">
    <source>
        <dbReference type="Proteomes" id="UP000309061"/>
    </source>
</evidence>
<dbReference type="Gene3D" id="3.40.50.2300">
    <property type="match status" value="1"/>
</dbReference>
<dbReference type="PROSITE" id="PS50043">
    <property type="entry name" value="HTH_LUXR_2"/>
    <property type="match status" value="1"/>
</dbReference>
<gene>
    <name evidence="6" type="ORF">H2LOC_000995</name>
</gene>
<dbReference type="InterPro" id="IPR000792">
    <property type="entry name" value="Tscrpt_reg_LuxR_C"/>
</dbReference>
<dbReference type="PANTHER" id="PTHR43214">
    <property type="entry name" value="TWO-COMPONENT RESPONSE REGULATOR"/>
    <property type="match status" value="1"/>
</dbReference>
<dbReference type="InterPro" id="IPR001789">
    <property type="entry name" value="Sig_transdc_resp-reg_receiver"/>
</dbReference>
<dbReference type="Pfam" id="PF00072">
    <property type="entry name" value="Response_reg"/>
    <property type="match status" value="1"/>
</dbReference>
<sequence length="219" mass="23747">MSKLSILLVDDHPVVREGYRRLLESQPGYEIVAEADDAMTAYQAYKKAQPDVVIMDLSLPGAGGLEAVRHIKQWDKHARILVFTMHANTAFALKAFEAGAMGYITKSSDASELIRAVAIVARGGRALSDDIAHAVAAERLASGRLPTDELSPRETEILRLVASGRTTEEIADLLNLSSKTVQNYHYQIKSKIGARTDAHLVWLAMAAGLVSANGPVERA</sequence>
<dbReference type="OrthoDB" id="9814495at2"/>
<dbReference type="InterPro" id="IPR036388">
    <property type="entry name" value="WH-like_DNA-bd_sf"/>
</dbReference>